<dbReference type="EMBL" id="CP035945">
    <property type="protein sequence ID" value="QBE98171.1"/>
    <property type="molecule type" value="Genomic_DNA"/>
</dbReference>
<accession>A0A4P6LZJ5</accession>
<name>A0A4P6LZJ5_9FIRM</name>
<gene>
    <name evidence="1" type="ORF">PMF13cell1_03737</name>
</gene>
<dbReference type="AlphaFoldDB" id="A0A4P6LZJ5"/>
<organism evidence="1 2">
    <name type="scientific">Blautia producta</name>
    <dbReference type="NCBI Taxonomy" id="33035"/>
    <lineage>
        <taxon>Bacteria</taxon>
        <taxon>Bacillati</taxon>
        <taxon>Bacillota</taxon>
        <taxon>Clostridia</taxon>
        <taxon>Lachnospirales</taxon>
        <taxon>Lachnospiraceae</taxon>
        <taxon>Blautia</taxon>
    </lineage>
</organism>
<evidence type="ECO:0000313" key="1">
    <source>
        <dbReference type="EMBL" id="QBE98171.1"/>
    </source>
</evidence>
<dbReference type="Proteomes" id="UP000289794">
    <property type="component" value="Chromosome"/>
</dbReference>
<dbReference type="RefSeq" id="WP_165392298.1">
    <property type="nucleotide sequence ID" value="NZ_CP035945.1"/>
</dbReference>
<sequence length="52" mass="6368">MEQHEIKLVEEDNTIYEIDMDCIRRKQLAAKKAMEADEKRRLEFEKNRTKEN</sequence>
<protein>
    <submittedName>
        <fullName evidence="1">Uncharacterized protein</fullName>
    </submittedName>
</protein>
<reference evidence="1 2" key="1">
    <citation type="submission" date="2019-01" db="EMBL/GenBank/DDBJ databases">
        <title>PMF-metabolizing Aryl O-demethylase.</title>
        <authorList>
            <person name="Kim M."/>
        </authorList>
    </citation>
    <scope>NUCLEOTIDE SEQUENCE [LARGE SCALE GENOMIC DNA]</scope>
    <source>
        <strain evidence="1 2">PMF1</strain>
    </source>
</reference>
<proteinExistence type="predicted"/>
<dbReference type="KEGG" id="bpro:PMF13cell1_03737"/>
<evidence type="ECO:0000313" key="2">
    <source>
        <dbReference type="Proteomes" id="UP000289794"/>
    </source>
</evidence>